<keyword evidence="1" id="KW-1133">Transmembrane helix</keyword>
<comment type="caution">
    <text evidence="2">The sequence shown here is derived from an EMBL/GenBank/DDBJ whole genome shotgun (WGS) entry which is preliminary data.</text>
</comment>
<keyword evidence="1" id="KW-0812">Transmembrane</keyword>
<dbReference type="OrthoDB" id="3746482at2"/>
<feature type="transmembrane region" description="Helical" evidence="1">
    <location>
        <begin position="193"/>
        <end position="212"/>
    </location>
</feature>
<sequence>MSRIREEARSPLGLTSIAPSVMTCLVAGLLVLAALAGPFAVAAAVLVAQLTLAAVPSPTGISRTPVRAPKAAPIAVAGIVASLVTLAPALVVGADGTRATASADVASGSLVGVGLALPVLVLTALFGQLRRPAPRPDVVLALGEVVVTGTIALLATGWVAAAISPVGRPAVIVAAVVTAVVVLADRAERIRPLALVWALALGALTGIVLAALEDANSVVGGVAAVAIGGAAALGGAVGRRWRPLPPNRWAVEAVAPIAFAGPVVFIASLLWAGL</sequence>
<dbReference type="AlphaFoldDB" id="A0A5Q6S553"/>
<dbReference type="EMBL" id="VDFQ02000001">
    <property type="protein sequence ID" value="KAA1425329.1"/>
    <property type="molecule type" value="Genomic_DNA"/>
</dbReference>
<feature type="transmembrane region" description="Helical" evidence="1">
    <location>
        <begin position="218"/>
        <end position="237"/>
    </location>
</feature>
<evidence type="ECO:0000313" key="3">
    <source>
        <dbReference type="Proteomes" id="UP000307768"/>
    </source>
</evidence>
<keyword evidence="1" id="KW-0472">Membrane</keyword>
<name>A0A5Q6S553_9ACTN</name>
<feature type="transmembrane region" description="Helical" evidence="1">
    <location>
        <begin position="138"/>
        <end position="160"/>
    </location>
</feature>
<evidence type="ECO:0000313" key="2">
    <source>
        <dbReference type="EMBL" id="KAA1425329.1"/>
    </source>
</evidence>
<feature type="transmembrane region" description="Helical" evidence="1">
    <location>
        <begin position="105"/>
        <end position="126"/>
    </location>
</feature>
<organism evidence="2 3">
    <name type="scientific">Mumia zhuanghuii</name>
    <dbReference type="NCBI Taxonomy" id="2585211"/>
    <lineage>
        <taxon>Bacteria</taxon>
        <taxon>Bacillati</taxon>
        <taxon>Actinomycetota</taxon>
        <taxon>Actinomycetes</taxon>
        <taxon>Propionibacteriales</taxon>
        <taxon>Nocardioidaceae</taxon>
        <taxon>Mumia</taxon>
    </lineage>
</organism>
<accession>A0A5Q6S553</accession>
<feature type="transmembrane region" description="Helical" evidence="1">
    <location>
        <begin position="71"/>
        <end position="93"/>
    </location>
</feature>
<gene>
    <name evidence="2" type="ORF">FE697_005600</name>
</gene>
<reference evidence="2 3" key="1">
    <citation type="submission" date="2019-09" db="EMBL/GenBank/DDBJ databases">
        <title>Mumia zhuanghuii sp. nov. isolated from the intestinal contents of plateau pika (Ochotona curzoniae) in the Qinghai-Tibet plateau of China.</title>
        <authorList>
            <person name="Tian Z."/>
        </authorList>
    </citation>
    <scope>NUCLEOTIDE SEQUENCE [LARGE SCALE GENOMIC DNA]</scope>
    <source>
        <strain evidence="3">350</strain>
    </source>
</reference>
<feature type="transmembrane region" description="Helical" evidence="1">
    <location>
        <begin position="12"/>
        <end position="33"/>
    </location>
</feature>
<dbReference type="RefSeq" id="WP_149768504.1">
    <property type="nucleotide sequence ID" value="NZ_VDFQ02000001.1"/>
</dbReference>
<dbReference type="Proteomes" id="UP000307768">
    <property type="component" value="Unassembled WGS sequence"/>
</dbReference>
<feature type="transmembrane region" description="Helical" evidence="1">
    <location>
        <begin position="39"/>
        <end position="59"/>
    </location>
</feature>
<protein>
    <submittedName>
        <fullName evidence="2">Uncharacterized protein</fullName>
    </submittedName>
</protein>
<feature type="transmembrane region" description="Helical" evidence="1">
    <location>
        <begin position="166"/>
        <end position="184"/>
    </location>
</feature>
<feature type="transmembrane region" description="Helical" evidence="1">
    <location>
        <begin position="249"/>
        <end position="272"/>
    </location>
</feature>
<evidence type="ECO:0000256" key="1">
    <source>
        <dbReference type="SAM" id="Phobius"/>
    </source>
</evidence>
<proteinExistence type="predicted"/>